<comment type="caution">
    <text evidence="8">The sequence shown here is derived from an EMBL/GenBank/DDBJ whole genome shotgun (WGS) entry which is preliminary data.</text>
</comment>
<dbReference type="RefSeq" id="WP_380080265.1">
    <property type="nucleotide sequence ID" value="NZ_JBHSGO010000216.1"/>
</dbReference>
<keyword evidence="4" id="KW-0560">Oxidoreductase</keyword>
<organism evidence="8 9">
    <name type="scientific">Falsiporphyromonas endometrii</name>
    <dbReference type="NCBI Taxonomy" id="1387297"/>
    <lineage>
        <taxon>Bacteria</taxon>
        <taxon>Pseudomonadati</taxon>
        <taxon>Bacteroidota</taxon>
        <taxon>Bacteroidia</taxon>
        <taxon>Bacteroidales</taxon>
        <taxon>Porphyromonadaceae</taxon>
        <taxon>Falsiporphyromonas</taxon>
    </lineage>
</organism>
<evidence type="ECO:0000256" key="1">
    <source>
        <dbReference type="ARBA" id="ARBA00006950"/>
    </source>
</evidence>
<dbReference type="CDD" id="cd01055">
    <property type="entry name" value="Nonheme_Ferritin"/>
    <property type="match status" value="1"/>
</dbReference>
<evidence type="ECO:0000256" key="3">
    <source>
        <dbReference type="ARBA" id="ARBA00022723"/>
    </source>
</evidence>
<accession>A0ABV9K9C7</accession>
<name>A0ABV9K9C7_9PORP</name>
<proteinExistence type="inferred from homology"/>
<comment type="catalytic activity">
    <reaction evidence="6">
        <text>4 Fe(2+) + O2 + 6 H2O = 4 iron(III) oxide-hydroxide + 12 H(+)</text>
        <dbReference type="Rhea" id="RHEA:11972"/>
        <dbReference type="ChEBI" id="CHEBI:15377"/>
        <dbReference type="ChEBI" id="CHEBI:15378"/>
        <dbReference type="ChEBI" id="CHEBI:15379"/>
        <dbReference type="ChEBI" id="CHEBI:29033"/>
        <dbReference type="ChEBI" id="CHEBI:78619"/>
        <dbReference type="EC" id="1.16.3.2"/>
    </reaction>
</comment>
<dbReference type="EMBL" id="JBHSGO010000216">
    <property type="protein sequence ID" value="MFC4666822.1"/>
    <property type="molecule type" value="Genomic_DNA"/>
</dbReference>
<keyword evidence="3 6" id="KW-0479">Metal-binding</keyword>
<dbReference type="PROSITE" id="PS50905">
    <property type="entry name" value="FERRITIN_LIKE"/>
    <property type="match status" value="1"/>
</dbReference>
<reference evidence="9" key="1">
    <citation type="journal article" date="2019" name="Int. J. Syst. Evol. Microbiol.">
        <title>The Global Catalogue of Microorganisms (GCM) 10K type strain sequencing project: providing services to taxonomists for standard genome sequencing and annotation.</title>
        <authorList>
            <consortium name="The Broad Institute Genomics Platform"/>
            <consortium name="The Broad Institute Genome Sequencing Center for Infectious Disease"/>
            <person name="Wu L."/>
            <person name="Ma J."/>
        </authorList>
    </citation>
    <scope>NUCLEOTIDE SEQUENCE [LARGE SCALE GENOMIC DNA]</scope>
    <source>
        <strain evidence="9">CGMCC 4.7357</strain>
    </source>
</reference>
<dbReference type="InterPro" id="IPR009040">
    <property type="entry name" value="Ferritin-like_diiron"/>
</dbReference>
<evidence type="ECO:0000256" key="5">
    <source>
        <dbReference type="ARBA" id="ARBA00023004"/>
    </source>
</evidence>
<dbReference type="InterPro" id="IPR009078">
    <property type="entry name" value="Ferritin-like_SF"/>
</dbReference>
<protein>
    <recommendedName>
        <fullName evidence="6">Ferritin</fullName>
        <ecNumber evidence="6">1.16.3.2</ecNumber>
    </recommendedName>
</protein>
<dbReference type="InterPro" id="IPR008331">
    <property type="entry name" value="Ferritin_DPS_dom"/>
</dbReference>
<evidence type="ECO:0000256" key="6">
    <source>
        <dbReference type="RuleBase" id="RU361145"/>
    </source>
</evidence>
<sequence length="166" mass="19222">MRLTEKVRKAINDQINAEMWSSNLYLSMSMFLKHEGYDGFSAWMMMQSQEELGHAYEMADFVNKRGGKVEITKVDAVPTTFDGPLDIFEKAYEHECKVTELIEGVVKVASEERDMATQDFFWKFVREQVEEEDSASQIVSDIKLAGDLHISLIDHSIMERRRSDKK</sequence>
<comment type="function">
    <text evidence="6">Iron-storage protein.</text>
</comment>
<evidence type="ECO:0000313" key="8">
    <source>
        <dbReference type="EMBL" id="MFC4666822.1"/>
    </source>
</evidence>
<dbReference type="Proteomes" id="UP001596020">
    <property type="component" value="Unassembled WGS sequence"/>
</dbReference>
<keyword evidence="2 6" id="KW-0409">Iron storage</keyword>
<comment type="similarity">
    <text evidence="1 6">Belongs to the ferritin family. Prokaryotic subfamily.</text>
</comment>
<evidence type="ECO:0000256" key="2">
    <source>
        <dbReference type="ARBA" id="ARBA00022434"/>
    </source>
</evidence>
<dbReference type="InterPro" id="IPR001519">
    <property type="entry name" value="Ferritin"/>
</dbReference>
<dbReference type="PANTHER" id="PTHR11431">
    <property type="entry name" value="FERRITIN"/>
    <property type="match status" value="1"/>
</dbReference>
<evidence type="ECO:0000259" key="7">
    <source>
        <dbReference type="PROSITE" id="PS50905"/>
    </source>
</evidence>
<gene>
    <name evidence="8" type="ORF">ACFO3G_09480</name>
</gene>
<evidence type="ECO:0000256" key="4">
    <source>
        <dbReference type="ARBA" id="ARBA00023002"/>
    </source>
</evidence>
<keyword evidence="6" id="KW-0963">Cytoplasm</keyword>
<dbReference type="EC" id="1.16.3.2" evidence="6"/>
<comment type="subcellular location">
    <subcellularLocation>
        <location evidence="6">Cytoplasm</location>
    </subcellularLocation>
</comment>
<dbReference type="PANTHER" id="PTHR11431:SF127">
    <property type="entry name" value="BACTERIAL NON-HEME FERRITIN"/>
    <property type="match status" value="1"/>
</dbReference>
<dbReference type="InterPro" id="IPR012347">
    <property type="entry name" value="Ferritin-like"/>
</dbReference>
<dbReference type="SUPFAM" id="SSF47240">
    <property type="entry name" value="Ferritin-like"/>
    <property type="match status" value="1"/>
</dbReference>
<evidence type="ECO:0000313" key="9">
    <source>
        <dbReference type="Proteomes" id="UP001596020"/>
    </source>
</evidence>
<keyword evidence="9" id="KW-1185">Reference proteome</keyword>
<feature type="domain" description="Ferritin-like diiron" evidence="7">
    <location>
        <begin position="1"/>
        <end position="146"/>
    </location>
</feature>
<dbReference type="Gene3D" id="1.20.1260.10">
    <property type="match status" value="1"/>
</dbReference>
<dbReference type="Pfam" id="PF00210">
    <property type="entry name" value="Ferritin"/>
    <property type="match status" value="1"/>
</dbReference>
<keyword evidence="5 6" id="KW-0408">Iron</keyword>
<dbReference type="InterPro" id="IPR041719">
    <property type="entry name" value="Ferritin_prok"/>
</dbReference>